<feature type="binding site" evidence="6">
    <location>
        <position position="67"/>
    </location>
    <ligand>
        <name>Zn(2+)</name>
        <dbReference type="ChEBI" id="CHEBI:29105"/>
        <label>1</label>
    </ligand>
</feature>
<dbReference type="KEGG" id="nli:G3M70_16170"/>
<evidence type="ECO:0000259" key="7">
    <source>
        <dbReference type="Pfam" id="PF01979"/>
    </source>
</evidence>
<dbReference type="NCBIfam" id="TIGR00857">
    <property type="entry name" value="pyrC_multi"/>
    <property type="match status" value="1"/>
</dbReference>
<feature type="domain" description="Amidohydrolase-related" evidence="7">
    <location>
        <begin position="56"/>
        <end position="425"/>
    </location>
</feature>
<dbReference type="PANTHER" id="PTHR43668:SF2">
    <property type="entry name" value="ALLANTOINASE"/>
    <property type="match status" value="1"/>
</dbReference>
<dbReference type="CDD" id="cd01317">
    <property type="entry name" value="DHOase_IIa"/>
    <property type="match status" value="1"/>
</dbReference>
<feature type="binding site" evidence="6">
    <location>
        <position position="157"/>
    </location>
    <ligand>
        <name>Zn(2+)</name>
        <dbReference type="ChEBI" id="CHEBI:29105"/>
        <label>2</label>
    </ligand>
</feature>
<evidence type="ECO:0000256" key="5">
    <source>
        <dbReference type="ARBA" id="ARBA00022975"/>
    </source>
</evidence>
<dbReference type="InterPro" id="IPR032466">
    <property type="entry name" value="Metal_Hydrolase"/>
</dbReference>
<dbReference type="Proteomes" id="UP000594688">
    <property type="component" value="Chromosome"/>
</dbReference>
<comment type="pathway">
    <text evidence="6">Pyrimidine metabolism; UMP biosynthesis via de novo pathway; (S)-dihydroorotate from bicarbonate: step 3/3.</text>
</comment>
<dbReference type="UniPathway" id="UPA00070">
    <property type="reaction ID" value="UER00117"/>
</dbReference>
<comment type="cofactor">
    <cofactor evidence="6">
        <name>Zn(2+)</name>
        <dbReference type="ChEBI" id="CHEBI:29105"/>
    </cofactor>
    <text evidence="6">Binds 2 Zn(2+) ions per subunit.</text>
</comment>
<dbReference type="Gene3D" id="3.20.20.140">
    <property type="entry name" value="Metal-dependent hydrolases"/>
    <property type="match status" value="1"/>
</dbReference>
<keyword evidence="5 6" id="KW-0665">Pyrimidine biosynthesis</keyword>
<dbReference type="GO" id="GO:0044205">
    <property type="term" value="P:'de novo' UMP biosynthetic process"/>
    <property type="evidence" value="ECO:0007669"/>
    <property type="project" value="UniProtKB-UniRule"/>
</dbReference>
<dbReference type="SUPFAM" id="SSF51338">
    <property type="entry name" value="Composite domain of metallo-dependent hydrolases"/>
    <property type="match status" value="1"/>
</dbReference>
<evidence type="ECO:0000256" key="4">
    <source>
        <dbReference type="ARBA" id="ARBA00022801"/>
    </source>
</evidence>
<dbReference type="EMBL" id="CP048685">
    <property type="protein sequence ID" value="QPJ63328.1"/>
    <property type="molecule type" value="Genomic_DNA"/>
</dbReference>
<dbReference type="EC" id="3.5.2.3" evidence="6"/>
<comment type="caution">
    <text evidence="6">Lacks conserved residue(s) required for the propagation of feature annotation.</text>
</comment>
<feature type="binding site" evidence="6">
    <location>
        <begin position="328"/>
        <end position="329"/>
    </location>
    <ligand>
        <name>substrate</name>
    </ligand>
</feature>
<comment type="similarity">
    <text evidence="2 6">Belongs to the metallo-dependent hydrolases superfamily. DHOase family. Class I DHOase subfamily.</text>
</comment>
<dbReference type="HAMAP" id="MF_00220_B">
    <property type="entry name" value="PyrC_classI_B"/>
    <property type="match status" value="1"/>
</dbReference>
<feature type="binding site" evidence="6">
    <location>
        <position position="184"/>
    </location>
    <ligand>
        <name>Zn(2+)</name>
        <dbReference type="ChEBI" id="CHEBI:29105"/>
        <label>2</label>
    </ligand>
</feature>
<evidence type="ECO:0000256" key="2">
    <source>
        <dbReference type="ARBA" id="ARBA00010286"/>
    </source>
</evidence>
<dbReference type="PANTHER" id="PTHR43668">
    <property type="entry name" value="ALLANTOINASE"/>
    <property type="match status" value="1"/>
</dbReference>
<feature type="binding site" evidence="6">
    <location>
        <position position="310"/>
    </location>
    <ligand>
        <name>Zn(2+)</name>
        <dbReference type="ChEBI" id="CHEBI:29105"/>
        <label>1</label>
    </ligand>
</feature>
<name>A0A7T0BYN5_9BACT</name>
<comment type="catalytic activity">
    <reaction evidence="6">
        <text>(S)-dihydroorotate + H2O = N-carbamoyl-L-aspartate + H(+)</text>
        <dbReference type="Rhea" id="RHEA:24296"/>
        <dbReference type="ChEBI" id="CHEBI:15377"/>
        <dbReference type="ChEBI" id="CHEBI:15378"/>
        <dbReference type="ChEBI" id="CHEBI:30864"/>
        <dbReference type="ChEBI" id="CHEBI:32814"/>
        <dbReference type="EC" id="3.5.2.3"/>
    </reaction>
</comment>
<dbReference type="AlphaFoldDB" id="A0A7T0BYN5"/>
<comment type="function">
    <text evidence="1 6">Catalyzes the reversible cyclization of carbamoyl aspartate to dihydroorotate.</text>
</comment>
<feature type="binding site" evidence="6">
    <location>
        <position position="237"/>
    </location>
    <ligand>
        <name>Zn(2+)</name>
        <dbReference type="ChEBI" id="CHEBI:29105"/>
        <label>2</label>
    </ligand>
</feature>
<dbReference type="InterPro" id="IPR004722">
    <property type="entry name" value="DHOase"/>
</dbReference>
<feature type="binding site" evidence="6">
    <location>
        <position position="157"/>
    </location>
    <ligand>
        <name>Zn(2+)</name>
        <dbReference type="ChEBI" id="CHEBI:29105"/>
        <label>1</label>
    </ligand>
</feature>
<organism evidence="8 9">
    <name type="scientific">Candidatus Nitronauta litoralis</name>
    <dbReference type="NCBI Taxonomy" id="2705533"/>
    <lineage>
        <taxon>Bacteria</taxon>
        <taxon>Pseudomonadati</taxon>
        <taxon>Nitrospinota/Tectimicrobiota group</taxon>
        <taxon>Nitrospinota</taxon>
        <taxon>Nitrospinia</taxon>
        <taxon>Nitrospinales</taxon>
        <taxon>Nitrospinaceae</taxon>
        <taxon>Candidatus Nitronauta</taxon>
    </lineage>
</organism>
<dbReference type="InterPro" id="IPR002195">
    <property type="entry name" value="Dihydroorotase_CS"/>
</dbReference>
<dbReference type="Pfam" id="PF01979">
    <property type="entry name" value="Amidohydro_1"/>
    <property type="match status" value="1"/>
</dbReference>
<dbReference type="GO" id="GO:0005737">
    <property type="term" value="C:cytoplasm"/>
    <property type="evidence" value="ECO:0007669"/>
    <property type="project" value="TreeGrafter"/>
</dbReference>
<dbReference type="GO" id="GO:0004151">
    <property type="term" value="F:dihydroorotase activity"/>
    <property type="evidence" value="ECO:0007669"/>
    <property type="project" value="UniProtKB-UniRule"/>
</dbReference>
<dbReference type="Gene3D" id="2.30.40.10">
    <property type="entry name" value="Urease, subunit C, domain 1"/>
    <property type="match status" value="1"/>
</dbReference>
<dbReference type="PROSITE" id="PS00483">
    <property type="entry name" value="DIHYDROOROTASE_2"/>
    <property type="match status" value="1"/>
</dbReference>
<evidence type="ECO:0000256" key="3">
    <source>
        <dbReference type="ARBA" id="ARBA00022723"/>
    </source>
</evidence>
<accession>A0A7T0BYN5</accession>
<dbReference type="GO" id="GO:0008270">
    <property type="term" value="F:zinc ion binding"/>
    <property type="evidence" value="ECO:0007669"/>
    <property type="project" value="UniProtKB-UniRule"/>
</dbReference>
<dbReference type="InterPro" id="IPR050138">
    <property type="entry name" value="DHOase/Allantoinase_Hydrolase"/>
</dbReference>
<feature type="binding site" evidence="6">
    <location>
        <position position="65"/>
    </location>
    <ligand>
        <name>Zn(2+)</name>
        <dbReference type="ChEBI" id="CHEBI:29105"/>
        <label>1</label>
    </ligand>
</feature>
<dbReference type="SUPFAM" id="SSF51556">
    <property type="entry name" value="Metallo-dependent hydrolases"/>
    <property type="match status" value="1"/>
</dbReference>
<feature type="binding site" evidence="6">
    <location>
        <position position="314"/>
    </location>
    <ligand>
        <name>substrate</name>
    </ligand>
</feature>
<dbReference type="GO" id="GO:0006145">
    <property type="term" value="P:purine nucleobase catabolic process"/>
    <property type="evidence" value="ECO:0007669"/>
    <property type="project" value="TreeGrafter"/>
</dbReference>
<feature type="active site" evidence="6">
    <location>
        <position position="310"/>
    </location>
</feature>
<keyword evidence="6" id="KW-0862">Zinc</keyword>
<evidence type="ECO:0000256" key="6">
    <source>
        <dbReference type="HAMAP-Rule" id="MF_00220"/>
    </source>
</evidence>
<evidence type="ECO:0000313" key="9">
    <source>
        <dbReference type="Proteomes" id="UP000594688"/>
    </source>
</evidence>
<evidence type="ECO:0000313" key="8">
    <source>
        <dbReference type="EMBL" id="QPJ63328.1"/>
    </source>
</evidence>
<keyword evidence="3 6" id="KW-0479">Metal-binding</keyword>
<dbReference type="PROSITE" id="PS00482">
    <property type="entry name" value="DIHYDROOROTASE_1"/>
    <property type="match status" value="1"/>
</dbReference>
<feature type="binding site" evidence="6">
    <location>
        <position position="99"/>
    </location>
    <ligand>
        <name>substrate</name>
    </ligand>
</feature>
<sequence length="429" mass="46347">MKILIKGGRLIDPANEIDGPHDLLIEKGKIKQITSPGGISESQSEGAKIIDATGLVVSPGFLDMHVHFREPGYEYKETIETGCQSAVAGGFTGVAVMPNTNPVNDNRSVTELILSQSKAHAGASVYPIPAISRGLKGEQLTDMAELAEAGAIGFSDDGRPVTSNELMRRALEYSKMFDLPIIQHSEVLDLTAGGCMNEGLISTELGLKGMPTEAEDIMVYRDISLLPKTGGRLHVAHISSGGAVELVRQAKAKGLPVTCEVAPHHFILTDESVRGYDTNTKMSPPLRALRDVEAVKEGMKDGTIDIIATDHAPHADLDKEVEYSCAAFGIVGLETALPLSMEMVTEEVITLPRMIDMLTASPAKLFKLDKGNLAEGKDADITIFDPDTEYTIDISKFRSKSKNSPFDGRKVRGRVRYTLVKGKILFSEN</sequence>
<dbReference type="InterPro" id="IPR006680">
    <property type="entry name" value="Amidohydro-rel"/>
</dbReference>
<proteinExistence type="inferred from homology"/>
<keyword evidence="4 6" id="KW-0378">Hydrolase</keyword>
<gene>
    <name evidence="6" type="primary">pyrC</name>
    <name evidence="8" type="ORF">G3M70_16170</name>
</gene>
<reference evidence="8 9" key="1">
    <citation type="submission" date="2020-02" db="EMBL/GenBank/DDBJ databases">
        <title>Genomic and physiological characterization of two novel Nitrospinaceae genera.</title>
        <authorList>
            <person name="Mueller A.J."/>
            <person name="Jung M.-Y."/>
            <person name="Strachan C.R."/>
            <person name="Herbold C.W."/>
            <person name="Kirkegaard R.H."/>
            <person name="Daims H."/>
        </authorList>
    </citation>
    <scope>NUCLEOTIDE SEQUENCE [LARGE SCALE GENOMIC DNA]</scope>
    <source>
        <strain evidence="8">EB</strain>
    </source>
</reference>
<evidence type="ECO:0000256" key="1">
    <source>
        <dbReference type="ARBA" id="ARBA00002368"/>
    </source>
</evidence>
<protein>
    <recommendedName>
        <fullName evidence="6">Dihydroorotase</fullName>
        <shortName evidence="6">DHOase</shortName>
        <ecNumber evidence="6">3.5.2.3</ecNumber>
    </recommendedName>
</protein>
<feature type="binding site" evidence="6">
    <location>
        <begin position="67"/>
        <end position="69"/>
    </location>
    <ligand>
        <name>substrate</name>
    </ligand>
</feature>
<dbReference type="InterPro" id="IPR011059">
    <property type="entry name" value="Metal-dep_hydrolase_composite"/>
</dbReference>
<dbReference type="GO" id="GO:0004038">
    <property type="term" value="F:allantoinase activity"/>
    <property type="evidence" value="ECO:0007669"/>
    <property type="project" value="TreeGrafter"/>
</dbReference>